<sequence length="471" mass="54345">MAAGRGMHDFGEQGLLSNRYGGEKRPYKPELQTQKLDDFDQRQRRRMDEQWDDADGHYIIQVGESLLPQYKIMKIIGEGTFGKVTQCWDRKEKKYVAIKIIKSIQKYRDAARVEIEILKDIQLRDENHESGVISLLEHFDFRGHYCLVFDLLGMSMYDFLRQNSYRAFSLYEVQIFARQLLQTVSFLHAMDLIHTDLKLENILFVNSDWQYHRHSKHGRSRVVKQKDIVVIDLGSATYEQEHHATIVSTRHYRAPEVVLGLGWSYPCDIWSVGCILLELFTGDATFQTHENLEHLAMMEGIFGKIPVSMALSSMSERRGPANKFFTPDGNLLWPDKAPQENIKAVENMRPLRELFNMEREDHRQFHDLCRTLLLYEPAKRVRAADALEHRFFKIEPEREYTDASLLQYPDVPIPPPTMPQAPMQMASVYGGQTAYRPVRLVHQAVNDDALRTGAVAQARAGPGGGVKEMVC</sequence>
<dbReference type="PANTHER" id="PTHR45646">
    <property type="entry name" value="SERINE/THREONINE-PROTEIN KINASE DOA-RELATED"/>
    <property type="match status" value="1"/>
</dbReference>
<dbReference type="PROSITE" id="PS50011">
    <property type="entry name" value="PROTEIN_KINASE_DOM"/>
    <property type="match status" value="1"/>
</dbReference>
<dbReference type="Gene3D" id="1.10.510.10">
    <property type="entry name" value="Transferase(Phosphotransferase) domain 1"/>
    <property type="match status" value="1"/>
</dbReference>
<keyword evidence="4" id="KW-0418">Kinase</keyword>
<dbReference type="SUPFAM" id="SSF56112">
    <property type="entry name" value="Protein kinase-like (PK-like)"/>
    <property type="match status" value="1"/>
</dbReference>
<reference evidence="10" key="1">
    <citation type="submission" date="2021-01" db="EMBL/GenBank/DDBJ databases">
        <authorList>
            <person name="Corre E."/>
            <person name="Pelletier E."/>
            <person name="Niang G."/>
            <person name="Scheremetjew M."/>
            <person name="Finn R."/>
            <person name="Kale V."/>
            <person name="Holt S."/>
            <person name="Cochrane G."/>
            <person name="Meng A."/>
            <person name="Brown T."/>
            <person name="Cohen L."/>
        </authorList>
    </citation>
    <scope>NUCLEOTIDE SEQUENCE</scope>
    <source>
        <strain evidence="10">CCAP979/52</strain>
    </source>
</reference>
<evidence type="ECO:0000256" key="4">
    <source>
        <dbReference type="ARBA" id="ARBA00022777"/>
    </source>
</evidence>
<dbReference type="SMART" id="SM00220">
    <property type="entry name" value="S_TKc"/>
    <property type="match status" value="1"/>
</dbReference>
<dbReference type="Pfam" id="PF00069">
    <property type="entry name" value="Pkinase"/>
    <property type="match status" value="1"/>
</dbReference>
<dbReference type="PANTHER" id="PTHR45646:SF11">
    <property type="entry name" value="SERINE_THREONINE-PROTEIN KINASE DOA"/>
    <property type="match status" value="1"/>
</dbReference>
<dbReference type="GO" id="GO:0043484">
    <property type="term" value="P:regulation of RNA splicing"/>
    <property type="evidence" value="ECO:0007669"/>
    <property type="project" value="TreeGrafter"/>
</dbReference>
<dbReference type="CDD" id="cd14134">
    <property type="entry name" value="PKc_CLK"/>
    <property type="match status" value="1"/>
</dbReference>
<keyword evidence="3 6" id="KW-0547">Nucleotide-binding</keyword>
<keyword evidence="5 6" id="KW-0067">ATP-binding</keyword>
<feature type="domain" description="Protein kinase" evidence="9">
    <location>
        <begin position="70"/>
        <end position="392"/>
    </location>
</feature>
<evidence type="ECO:0000256" key="7">
    <source>
        <dbReference type="RuleBase" id="RU000304"/>
    </source>
</evidence>
<dbReference type="Gene3D" id="3.30.200.20">
    <property type="entry name" value="Phosphorylase Kinase, domain 1"/>
    <property type="match status" value="1"/>
</dbReference>
<evidence type="ECO:0000256" key="8">
    <source>
        <dbReference type="SAM" id="MobiDB-lite"/>
    </source>
</evidence>
<feature type="binding site" evidence="6">
    <location>
        <position position="99"/>
    </location>
    <ligand>
        <name>ATP</name>
        <dbReference type="ChEBI" id="CHEBI:30616"/>
    </ligand>
</feature>
<dbReference type="InterPro" id="IPR017441">
    <property type="entry name" value="Protein_kinase_ATP_BS"/>
</dbReference>
<evidence type="ECO:0000313" key="10">
    <source>
        <dbReference type="EMBL" id="CAD8624350.1"/>
    </source>
</evidence>
<protein>
    <recommendedName>
        <fullName evidence="9">Protein kinase domain-containing protein</fullName>
    </recommendedName>
</protein>
<gene>
    <name evidence="10" type="ORF">CCUR1050_LOCUS2026</name>
</gene>
<dbReference type="AlphaFoldDB" id="A0A7S0QDG7"/>
<evidence type="ECO:0000259" key="9">
    <source>
        <dbReference type="PROSITE" id="PS50011"/>
    </source>
</evidence>
<comment type="similarity">
    <text evidence="7">Belongs to the protein kinase superfamily.</text>
</comment>
<keyword evidence="2" id="KW-0808">Transferase</keyword>
<dbReference type="PROSITE" id="PS00107">
    <property type="entry name" value="PROTEIN_KINASE_ATP"/>
    <property type="match status" value="1"/>
</dbReference>
<accession>A0A7S0QDG7</accession>
<dbReference type="PROSITE" id="PS00108">
    <property type="entry name" value="PROTEIN_KINASE_ST"/>
    <property type="match status" value="1"/>
</dbReference>
<dbReference type="EMBL" id="HBEZ01003632">
    <property type="protein sequence ID" value="CAD8624350.1"/>
    <property type="molecule type" value="Transcribed_RNA"/>
</dbReference>
<dbReference type="GO" id="GO:0005524">
    <property type="term" value="F:ATP binding"/>
    <property type="evidence" value="ECO:0007669"/>
    <property type="project" value="UniProtKB-UniRule"/>
</dbReference>
<evidence type="ECO:0000256" key="6">
    <source>
        <dbReference type="PROSITE-ProRule" id="PRU10141"/>
    </source>
</evidence>
<evidence type="ECO:0000256" key="5">
    <source>
        <dbReference type="ARBA" id="ARBA00022840"/>
    </source>
</evidence>
<evidence type="ECO:0000256" key="1">
    <source>
        <dbReference type="ARBA" id="ARBA00022527"/>
    </source>
</evidence>
<feature type="compositionally biased region" description="Basic and acidic residues" evidence="8">
    <location>
        <begin position="1"/>
        <end position="11"/>
    </location>
</feature>
<dbReference type="InterPro" id="IPR008271">
    <property type="entry name" value="Ser/Thr_kinase_AS"/>
</dbReference>
<dbReference type="InterPro" id="IPR000719">
    <property type="entry name" value="Prot_kinase_dom"/>
</dbReference>
<dbReference type="GO" id="GO:0004674">
    <property type="term" value="F:protein serine/threonine kinase activity"/>
    <property type="evidence" value="ECO:0007669"/>
    <property type="project" value="UniProtKB-KW"/>
</dbReference>
<dbReference type="GO" id="GO:0005634">
    <property type="term" value="C:nucleus"/>
    <property type="evidence" value="ECO:0007669"/>
    <property type="project" value="TreeGrafter"/>
</dbReference>
<evidence type="ECO:0000256" key="2">
    <source>
        <dbReference type="ARBA" id="ARBA00022679"/>
    </source>
</evidence>
<name>A0A7S0QDG7_9CRYP</name>
<organism evidence="10">
    <name type="scientific">Cryptomonas curvata</name>
    <dbReference type="NCBI Taxonomy" id="233186"/>
    <lineage>
        <taxon>Eukaryota</taxon>
        <taxon>Cryptophyceae</taxon>
        <taxon>Cryptomonadales</taxon>
        <taxon>Cryptomonadaceae</taxon>
        <taxon>Cryptomonas</taxon>
    </lineage>
</organism>
<proteinExistence type="inferred from homology"/>
<dbReference type="InterPro" id="IPR011009">
    <property type="entry name" value="Kinase-like_dom_sf"/>
</dbReference>
<feature type="region of interest" description="Disordered" evidence="8">
    <location>
        <begin position="1"/>
        <end position="33"/>
    </location>
</feature>
<evidence type="ECO:0000256" key="3">
    <source>
        <dbReference type="ARBA" id="ARBA00022741"/>
    </source>
</evidence>
<dbReference type="InterPro" id="IPR051175">
    <property type="entry name" value="CLK_kinases"/>
</dbReference>
<keyword evidence="1 7" id="KW-0723">Serine/threonine-protein kinase</keyword>